<feature type="domain" description="Amidohydrolase-related" evidence="2">
    <location>
        <begin position="30"/>
        <end position="349"/>
    </location>
</feature>
<reference evidence="3 4" key="1">
    <citation type="submission" date="2018-10" db="EMBL/GenBank/DDBJ databases">
        <title>Natrarchaeobius chitinivorans gen. nov., sp. nov., and Natrarchaeobius haloalkaliphilus sp. nov., alkaliphilic, chitin-utilizing haloarchaea from hypersaline alkaline lakes.</title>
        <authorList>
            <person name="Sorokin D.Y."/>
            <person name="Elcheninov A.G."/>
            <person name="Kostrikina N.A."/>
            <person name="Bale N.J."/>
            <person name="Sinninghe Damste J.S."/>
            <person name="Khijniak T.V."/>
            <person name="Kublanov I.V."/>
            <person name="Toshchakov S.V."/>
        </authorList>
    </citation>
    <scope>NUCLEOTIDE SEQUENCE [LARGE SCALE GENOMIC DNA]</scope>
    <source>
        <strain evidence="3 4">AArcht7</strain>
    </source>
</reference>
<dbReference type="AlphaFoldDB" id="A0A3N6MPE9"/>
<dbReference type="GO" id="GO:0005737">
    <property type="term" value="C:cytoplasm"/>
    <property type="evidence" value="ECO:0007669"/>
    <property type="project" value="TreeGrafter"/>
</dbReference>
<evidence type="ECO:0000313" key="3">
    <source>
        <dbReference type="EMBL" id="RQG99450.1"/>
    </source>
</evidence>
<dbReference type="InterPro" id="IPR006680">
    <property type="entry name" value="Amidohydro-rel"/>
</dbReference>
<dbReference type="PANTHER" id="PTHR21240">
    <property type="entry name" value="2-AMINO-3-CARBOXYLMUCONATE-6-SEMIALDEHYDE DECARBOXYLASE"/>
    <property type="match status" value="1"/>
</dbReference>
<dbReference type="Pfam" id="PF04909">
    <property type="entry name" value="Amidohydro_2"/>
    <property type="match status" value="1"/>
</dbReference>
<dbReference type="GO" id="GO:0016787">
    <property type="term" value="F:hydrolase activity"/>
    <property type="evidence" value="ECO:0007669"/>
    <property type="project" value="UniProtKB-KW"/>
</dbReference>
<dbReference type="Gene3D" id="3.20.20.140">
    <property type="entry name" value="Metal-dependent hydrolases"/>
    <property type="match status" value="1"/>
</dbReference>
<dbReference type="Proteomes" id="UP000281431">
    <property type="component" value="Unassembled WGS sequence"/>
</dbReference>
<keyword evidence="1" id="KW-0456">Lyase</keyword>
<proteinExistence type="predicted"/>
<dbReference type="InterPro" id="IPR032465">
    <property type="entry name" value="ACMSD"/>
</dbReference>
<dbReference type="EMBL" id="REFZ01000009">
    <property type="protein sequence ID" value="RQG99450.1"/>
    <property type="molecule type" value="Genomic_DNA"/>
</dbReference>
<gene>
    <name evidence="3" type="ORF">EA472_14600</name>
</gene>
<accession>A0A3N6MPE9</accession>
<organism evidence="3 4">
    <name type="scientific">Natrarchaeobius chitinivorans</name>
    <dbReference type="NCBI Taxonomy" id="1679083"/>
    <lineage>
        <taxon>Archaea</taxon>
        <taxon>Methanobacteriati</taxon>
        <taxon>Methanobacteriota</taxon>
        <taxon>Stenosarchaea group</taxon>
        <taxon>Halobacteria</taxon>
        <taxon>Halobacteriales</taxon>
        <taxon>Natrialbaceae</taxon>
        <taxon>Natrarchaeobius</taxon>
    </lineage>
</organism>
<name>A0A3N6MPE9_NATCH</name>
<evidence type="ECO:0000259" key="2">
    <source>
        <dbReference type="Pfam" id="PF04909"/>
    </source>
</evidence>
<dbReference type="GO" id="GO:0016831">
    <property type="term" value="F:carboxy-lyase activity"/>
    <property type="evidence" value="ECO:0007669"/>
    <property type="project" value="InterPro"/>
</dbReference>
<evidence type="ECO:0000256" key="1">
    <source>
        <dbReference type="ARBA" id="ARBA00023239"/>
    </source>
</evidence>
<dbReference type="PANTHER" id="PTHR21240:SF28">
    <property type="entry name" value="ISO-OROTATE DECARBOXYLASE (EUROFUNG)"/>
    <property type="match status" value="1"/>
</dbReference>
<comment type="caution">
    <text evidence="3">The sequence shown here is derived from an EMBL/GenBank/DDBJ whole genome shotgun (WGS) entry which is preliminary data.</text>
</comment>
<keyword evidence="4" id="KW-1185">Reference proteome</keyword>
<evidence type="ECO:0000313" key="4">
    <source>
        <dbReference type="Proteomes" id="UP000281431"/>
    </source>
</evidence>
<protein>
    <submittedName>
        <fullName evidence="3">Amidohydrolase</fullName>
    </submittedName>
</protein>
<sequence length="357" mass="40724">MFLESIVGRIATARKNYTVRTCLLRYMVMDTHIHYFGQSMMDELNEMIVDEIGSHASIKSFYESEDLGFTTEEADERVEMMDEWGQESAVLSFPSPESFIDAEYLKQPSVYGAFSRIVNDNLAEIHEQHPDRLYGYASVPLVDADAAIEELDRAIDDLGLQGVCLDSNVFGQYLSEEPFRPFFEHANDRNVPVFIHPTNPAGKERMTRYYTESMVGFPTDTALVASYMIYSGFMEAYDDLEIILSHLGGTLPYIRRRLEFLYSENDPAFAEHQITTLDRHPPSYLDDFWYDTAMTFPRAMEMTHDLVGDRLVFGSDFPFGPKDSPATTQDQIAELELSAESEAALMSENLEEILLNI</sequence>
<dbReference type="SUPFAM" id="SSF51556">
    <property type="entry name" value="Metallo-dependent hydrolases"/>
    <property type="match status" value="1"/>
</dbReference>
<dbReference type="InterPro" id="IPR032466">
    <property type="entry name" value="Metal_Hydrolase"/>
</dbReference>
<keyword evidence="3" id="KW-0378">Hydrolase</keyword>
<dbReference type="GO" id="GO:0019748">
    <property type="term" value="P:secondary metabolic process"/>
    <property type="evidence" value="ECO:0007669"/>
    <property type="project" value="TreeGrafter"/>
</dbReference>